<reference evidence="7" key="1">
    <citation type="journal article" date="2020" name="mSystems">
        <title>Genome- and Community-Level Interaction Insights into Carbon Utilization and Element Cycling Functions of Hydrothermarchaeota in Hydrothermal Sediment.</title>
        <authorList>
            <person name="Zhou Z."/>
            <person name="Liu Y."/>
            <person name="Xu W."/>
            <person name="Pan J."/>
            <person name="Luo Z.H."/>
            <person name="Li M."/>
        </authorList>
    </citation>
    <scope>NUCLEOTIDE SEQUENCE [LARGE SCALE GENOMIC DNA]</scope>
    <source>
        <strain evidence="7">SpSt-1084</strain>
    </source>
</reference>
<dbReference type="InterPro" id="IPR002833">
    <property type="entry name" value="PTH2"/>
</dbReference>
<dbReference type="NCBIfam" id="NF003314">
    <property type="entry name" value="PRK04322.1"/>
    <property type="match status" value="1"/>
</dbReference>
<organism evidence="7">
    <name type="scientific">Caldiarchaeum subterraneum</name>
    <dbReference type="NCBI Taxonomy" id="311458"/>
    <lineage>
        <taxon>Archaea</taxon>
        <taxon>Nitrososphaerota</taxon>
        <taxon>Candidatus Caldarchaeales</taxon>
        <taxon>Candidatus Caldarchaeaceae</taxon>
        <taxon>Candidatus Caldarchaeum</taxon>
    </lineage>
</organism>
<comment type="function">
    <text evidence="1">The natural substrate for this enzyme may be peptidyl-tRNAs which drop off the ribosome during protein synthesis.</text>
</comment>
<dbReference type="EMBL" id="DRXS01000168">
    <property type="protein sequence ID" value="HHR40784.1"/>
    <property type="molecule type" value="Genomic_DNA"/>
</dbReference>
<evidence type="ECO:0000256" key="4">
    <source>
        <dbReference type="ARBA" id="ARBA00038050"/>
    </source>
</evidence>
<dbReference type="PANTHER" id="PTHR12649">
    <property type="entry name" value="PEPTIDYL-TRNA HYDROLASE 2"/>
    <property type="match status" value="1"/>
</dbReference>
<comment type="catalytic activity">
    <reaction evidence="5">
        <text>an N-acyl-L-alpha-aminoacyl-tRNA + H2O = an N-acyl-L-amino acid + a tRNA + H(+)</text>
        <dbReference type="Rhea" id="RHEA:54448"/>
        <dbReference type="Rhea" id="RHEA-COMP:10123"/>
        <dbReference type="Rhea" id="RHEA-COMP:13883"/>
        <dbReference type="ChEBI" id="CHEBI:15377"/>
        <dbReference type="ChEBI" id="CHEBI:15378"/>
        <dbReference type="ChEBI" id="CHEBI:59874"/>
        <dbReference type="ChEBI" id="CHEBI:78442"/>
        <dbReference type="ChEBI" id="CHEBI:138191"/>
        <dbReference type="EC" id="3.1.1.29"/>
    </reaction>
</comment>
<dbReference type="NCBIfam" id="TIGR00283">
    <property type="entry name" value="arch_pth2"/>
    <property type="match status" value="1"/>
</dbReference>
<dbReference type="EC" id="3.1.1.29" evidence="2"/>
<dbReference type="GO" id="GO:0004045">
    <property type="term" value="F:peptidyl-tRNA hydrolase activity"/>
    <property type="evidence" value="ECO:0007669"/>
    <property type="project" value="UniProtKB-EC"/>
</dbReference>
<evidence type="ECO:0000256" key="1">
    <source>
        <dbReference type="ARBA" id="ARBA00003043"/>
    </source>
</evidence>
<dbReference type="InterPro" id="IPR023476">
    <property type="entry name" value="Pep_tRNA_hydro_II_dom_sf"/>
</dbReference>
<gene>
    <name evidence="7" type="ORF">ENM42_03040</name>
</gene>
<keyword evidence="3 7" id="KW-0378">Hydrolase</keyword>
<sequence length="118" mass="12975">MRRFKQVIVIRADLRMSVGKTAAQASHAAVLALERARKLRSEWVRDWFDSGQKKVVVKVGSEDELRRLAAMCEKLGLPWEIVEDAGLTELPPGTATALGIGPAPEEEIDRVTGSLPLL</sequence>
<comment type="similarity">
    <text evidence="4">Belongs to the PTH2 family.</text>
</comment>
<evidence type="ECO:0000256" key="5">
    <source>
        <dbReference type="ARBA" id="ARBA00048707"/>
    </source>
</evidence>
<evidence type="ECO:0000256" key="3">
    <source>
        <dbReference type="ARBA" id="ARBA00022801"/>
    </source>
</evidence>
<dbReference type="Gene3D" id="3.40.1490.10">
    <property type="entry name" value="Bit1"/>
    <property type="match status" value="1"/>
</dbReference>
<evidence type="ECO:0000256" key="2">
    <source>
        <dbReference type="ARBA" id="ARBA00013260"/>
    </source>
</evidence>
<dbReference type="FunFam" id="3.40.1490.10:FF:000001">
    <property type="entry name" value="Peptidyl-tRNA hydrolase 2"/>
    <property type="match status" value="1"/>
</dbReference>
<name>A0A7C5YBP8_CALS0</name>
<accession>A0A7C5YBP8</accession>
<evidence type="ECO:0000313" key="7">
    <source>
        <dbReference type="EMBL" id="HHR40784.1"/>
    </source>
</evidence>
<dbReference type="CDD" id="cd02430">
    <property type="entry name" value="PTH2"/>
    <property type="match status" value="1"/>
</dbReference>
<dbReference type="Pfam" id="PF01981">
    <property type="entry name" value="PTH2"/>
    <property type="match status" value="1"/>
</dbReference>
<evidence type="ECO:0000256" key="6">
    <source>
        <dbReference type="ARBA" id="ARBA00050038"/>
    </source>
</evidence>
<dbReference type="SUPFAM" id="SSF102462">
    <property type="entry name" value="Peptidyl-tRNA hydrolase II"/>
    <property type="match status" value="1"/>
</dbReference>
<comment type="caution">
    <text evidence="7">The sequence shown here is derived from an EMBL/GenBank/DDBJ whole genome shotgun (WGS) entry which is preliminary data.</text>
</comment>
<proteinExistence type="inferred from homology"/>
<dbReference type="AlphaFoldDB" id="A0A7C5YBP8"/>
<dbReference type="PANTHER" id="PTHR12649:SF11">
    <property type="entry name" value="PEPTIDYL-TRNA HYDROLASE 2, MITOCHONDRIAL"/>
    <property type="match status" value="1"/>
</dbReference>
<dbReference type="GO" id="GO:0005829">
    <property type="term" value="C:cytosol"/>
    <property type="evidence" value="ECO:0007669"/>
    <property type="project" value="TreeGrafter"/>
</dbReference>
<protein>
    <recommendedName>
        <fullName evidence="6">Peptidyl-tRNA hydrolase</fullName>
        <ecNumber evidence="2">3.1.1.29</ecNumber>
    </recommendedName>
</protein>